<protein>
    <recommendedName>
        <fullName evidence="2">HAT C-terminal dimerisation domain-containing protein</fullName>
    </recommendedName>
</protein>
<evidence type="ECO:0000313" key="3">
    <source>
        <dbReference type="EMBL" id="CAF1661599.1"/>
    </source>
</evidence>
<feature type="domain" description="HAT C-terminal dimerisation" evidence="2">
    <location>
        <begin position="255"/>
        <end position="338"/>
    </location>
</feature>
<dbReference type="PANTHER" id="PTHR23272:SF104">
    <property type="entry name" value="HAT FAMILY DIMERISATION DOMAIN CONTAINING PROTEIN, EXPRESSED"/>
    <property type="match status" value="1"/>
</dbReference>
<dbReference type="EMBL" id="CAJNOW010017933">
    <property type="protein sequence ID" value="CAF1661599.1"/>
    <property type="molecule type" value="Genomic_DNA"/>
</dbReference>
<feature type="region of interest" description="Disordered" evidence="1">
    <location>
        <begin position="214"/>
        <end position="234"/>
    </location>
</feature>
<feature type="non-terminal residue" evidence="3">
    <location>
        <position position="1"/>
    </location>
</feature>
<evidence type="ECO:0000259" key="2">
    <source>
        <dbReference type="Pfam" id="PF05699"/>
    </source>
</evidence>
<dbReference type="InterPro" id="IPR012337">
    <property type="entry name" value="RNaseH-like_sf"/>
</dbReference>
<dbReference type="Pfam" id="PF05699">
    <property type="entry name" value="Dimer_Tnp_hAT"/>
    <property type="match status" value="1"/>
</dbReference>
<sequence>LETAWNRVDTKNSTFAVFNVAVRELRKYANQSSGIQDKLPKTLKGGCGTRPWRSYFTVHDSLNDSFEALNIILRERQEQYRLFNIDPTLLNAIVQLMHPFSMIFDKLEMADQPTLQNVVPSYYRMMNDAQVNTNDYKIINELKTEIRICLDEKYLPSILALHWIVTYLDPSFKSFFFVLDPALLGIQKKEVRKGLHILASDIIHHFDTSRSLQHLSDNAPRSPSKRIKNDPFADFRSGRTTQNQSIFDQTALAKELDRQIQLYDTMEIDHDYDNNPFTFWHSHKGDLSILSKISKSLLVIPASSAESERHFSIAGQIVDELRSSLDPDAVEALVVLKEAYINKMWPTETLQKEHS</sequence>
<name>A0A816FHE6_9BILA</name>
<organism evidence="3 5">
    <name type="scientific">Rotaria magnacalcarata</name>
    <dbReference type="NCBI Taxonomy" id="392030"/>
    <lineage>
        <taxon>Eukaryota</taxon>
        <taxon>Metazoa</taxon>
        <taxon>Spiralia</taxon>
        <taxon>Gnathifera</taxon>
        <taxon>Rotifera</taxon>
        <taxon>Eurotatoria</taxon>
        <taxon>Bdelloidea</taxon>
        <taxon>Philodinida</taxon>
        <taxon>Philodinidae</taxon>
        <taxon>Rotaria</taxon>
    </lineage>
</organism>
<dbReference type="SUPFAM" id="SSF53098">
    <property type="entry name" value="Ribonuclease H-like"/>
    <property type="match status" value="1"/>
</dbReference>
<accession>A0A816FHE6</accession>
<dbReference type="OrthoDB" id="1607513at2759"/>
<dbReference type="InterPro" id="IPR008906">
    <property type="entry name" value="HATC_C_dom"/>
</dbReference>
<dbReference type="AlphaFoldDB" id="A0A816FHE6"/>
<dbReference type="Proteomes" id="UP000663834">
    <property type="component" value="Unassembled WGS sequence"/>
</dbReference>
<dbReference type="GO" id="GO:0046983">
    <property type="term" value="F:protein dimerization activity"/>
    <property type="evidence" value="ECO:0007669"/>
    <property type="project" value="InterPro"/>
</dbReference>
<evidence type="ECO:0000313" key="5">
    <source>
        <dbReference type="Proteomes" id="UP000663834"/>
    </source>
</evidence>
<proteinExistence type="predicted"/>
<evidence type="ECO:0000256" key="1">
    <source>
        <dbReference type="SAM" id="MobiDB-lite"/>
    </source>
</evidence>
<dbReference type="PANTHER" id="PTHR23272">
    <property type="entry name" value="BED FINGER-RELATED"/>
    <property type="match status" value="1"/>
</dbReference>
<comment type="caution">
    <text evidence="3">The sequence shown here is derived from an EMBL/GenBank/DDBJ whole genome shotgun (WGS) entry which is preliminary data.</text>
</comment>
<dbReference type="EMBL" id="CAJOBJ010205844">
    <property type="protein sequence ID" value="CAF4996603.1"/>
    <property type="molecule type" value="Genomic_DNA"/>
</dbReference>
<dbReference type="Proteomes" id="UP000681720">
    <property type="component" value="Unassembled WGS sequence"/>
</dbReference>
<evidence type="ECO:0000313" key="4">
    <source>
        <dbReference type="EMBL" id="CAF4996603.1"/>
    </source>
</evidence>
<reference evidence="3" key="1">
    <citation type="submission" date="2021-02" db="EMBL/GenBank/DDBJ databases">
        <authorList>
            <person name="Nowell W R."/>
        </authorList>
    </citation>
    <scope>NUCLEOTIDE SEQUENCE</scope>
</reference>
<gene>
    <name evidence="4" type="ORF">GIL414_LOCUS56983</name>
    <name evidence="3" type="ORF">KQP761_LOCUS32187</name>
</gene>